<dbReference type="CDD" id="cd02883">
    <property type="entry name" value="NUDIX_Hydrolase"/>
    <property type="match status" value="1"/>
</dbReference>
<dbReference type="PANTHER" id="PTHR43736:SF1">
    <property type="entry name" value="DIHYDRONEOPTERIN TRIPHOSPHATE DIPHOSPHATASE"/>
    <property type="match status" value="1"/>
</dbReference>
<proteinExistence type="predicted"/>
<evidence type="ECO:0000313" key="3">
    <source>
        <dbReference type="Proteomes" id="UP001301769"/>
    </source>
</evidence>
<feature type="domain" description="Nudix hydrolase" evidence="1">
    <location>
        <begin position="37"/>
        <end position="209"/>
    </location>
</feature>
<dbReference type="EMBL" id="MU858213">
    <property type="protein sequence ID" value="KAK4209196.1"/>
    <property type="molecule type" value="Genomic_DNA"/>
</dbReference>
<keyword evidence="2" id="KW-0378">Hydrolase</keyword>
<dbReference type="GO" id="GO:0016787">
    <property type="term" value="F:hydrolase activity"/>
    <property type="evidence" value="ECO:0007669"/>
    <property type="project" value="UniProtKB-KW"/>
</dbReference>
<dbReference type="Pfam" id="PF00293">
    <property type="entry name" value="NUDIX"/>
    <property type="match status" value="1"/>
</dbReference>
<dbReference type="Proteomes" id="UP001301769">
    <property type="component" value="Unassembled WGS sequence"/>
</dbReference>
<reference evidence="2" key="1">
    <citation type="journal article" date="2023" name="Mol. Phylogenet. Evol.">
        <title>Genome-scale phylogeny and comparative genomics of the fungal order Sordariales.</title>
        <authorList>
            <person name="Hensen N."/>
            <person name="Bonometti L."/>
            <person name="Westerberg I."/>
            <person name="Brannstrom I.O."/>
            <person name="Guillou S."/>
            <person name="Cros-Aarteil S."/>
            <person name="Calhoun S."/>
            <person name="Haridas S."/>
            <person name="Kuo A."/>
            <person name="Mondo S."/>
            <person name="Pangilinan J."/>
            <person name="Riley R."/>
            <person name="LaButti K."/>
            <person name="Andreopoulos B."/>
            <person name="Lipzen A."/>
            <person name="Chen C."/>
            <person name="Yan M."/>
            <person name="Daum C."/>
            <person name="Ng V."/>
            <person name="Clum A."/>
            <person name="Steindorff A."/>
            <person name="Ohm R.A."/>
            <person name="Martin F."/>
            <person name="Silar P."/>
            <person name="Natvig D.O."/>
            <person name="Lalanne C."/>
            <person name="Gautier V."/>
            <person name="Ament-Velasquez S.L."/>
            <person name="Kruys A."/>
            <person name="Hutchinson M.I."/>
            <person name="Powell A.J."/>
            <person name="Barry K."/>
            <person name="Miller A.N."/>
            <person name="Grigoriev I.V."/>
            <person name="Debuchy R."/>
            <person name="Gladieux P."/>
            <person name="Hiltunen Thoren M."/>
            <person name="Johannesson H."/>
        </authorList>
    </citation>
    <scope>NUCLEOTIDE SEQUENCE</scope>
    <source>
        <strain evidence="2">PSN293</strain>
    </source>
</reference>
<dbReference type="PROSITE" id="PS51462">
    <property type="entry name" value="NUDIX"/>
    <property type="match status" value="1"/>
</dbReference>
<dbReference type="SUPFAM" id="SSF55811">
    <property type="entry name" value="Nudix"/>
    <property type="match status" value="1"/>
</dbReference>
<dbReference type="InterPro" id="IPR000086">
    <property type="entry name" value="NUDIX_hydrolase_dom"/>
</dbReference>
<protein>
    <submittedName>
        <fullName evidence="2">NUDIX hydrolase domain-like protein</fullName>
    </submittedName>
</protein>
<dbReference type="InterPro" id="IPR015797">
    <property type="entry name" value="NUDIX_hydrolase-like_dom_sf"/>
</dbReference>
<sequence length="226" mass="25185">MFHRFTAHPSVQAFELSPPDFLARHFDASNKTRPPVPKYLATGAIVFDRPVPSPNGPRPTSDRPPRVLLIQRAPHDSMPLKWETPGGGCDDDDPSVLYACARELKEEAGLKAVSVGPVIACTTKVTSKTNGGPEDGQPEWGERMGGQFFLTRRGNLVCKFYFAVQVPEEAASQVVVDPNEHVAFVWATEEEVRNKKTDGENGIQLDFTHREQFEVILEAFKIWKDI</sequence>
<gene>
    <name evidence="2" type="ORF">QBC37DRAFT_443489</name>
</gene>
<comment type="caution">
    <text evidence="2">The sequence shown here is derived from an EMBL/GenBank/DDBJ whole genome shotgun (WGS) entry which is preliminary data.</text>
</comment>
<evidence type="ECO:0000259" key="1">
    <source>
        <dbReference type="PROSITE" id="PS51462"/>
    </source>
</evidence>
<accession>A0AAN7B1F8</accession>
<evidence type="ECO:0000313" key="2">
    <source>
        <dbReference type="EMBL" id="KAK4209196.1"/>
    </source>
</evidence>
<dbReference type="PANTHER" id="PTHR43736">
    <property type="entry name" value="ADP-RIBOSE PYROPHOSPHATASE"/>
    <property type="match status" value="1"/>
</dbReference>
<organism evidence="2 3">
    <name type="scientific">Rhypophila decipiens</name>
    <dbReference type="NCBI Taxonomy" id="261697"/>
    <lineage>
        <taxon>Eukaryota</taxon>
        <taxon>Fungi</taxon>
        <taxon>Dikarya</taxon>
        <taxon>Ascomycota</taxon>
        <taxon>Pezizomycotina</taxon>
        <taxon>Sordariomycetes</taxon>
        <taxon>Sordariomycetidae</taxon>
        <taxon>Sordariales</taxon>
        <taxon>Naviculisporaceae</taxon>
        <taxon>Rhypophila</taxon>
    </lineage>
</organism>
<keyword evidence="3" id="KW-1185">Reference proteome</keyword>
<reference evidence="2" key="2">
    <citation type="submission" date="2023-05" db="EMBL/GenBank/DDBJ databases">
        <authorList>
            <consortium name="Lawrence Berkeley National Laboratory"/>
            <person name="Steindorff A."/>
            <person name="Hensen N."/>
            <person name="Bonometti L."/>
            <person name="Westerberg I."/>
            <person name="Brannstrom I.O."/>
            <person name="Guillou S."/>
            <person name="Cros-Aarteil S."/>
            <person name="Calhoun S."/>
            <person name="Haridas S."/>
            <person name="Kuo A."/>
            <person name="Mondo S."/>
            <person name="Pangilinan J."/>
            <person name="Riley R."/>
            <person name="Labutti K."/>
            <person name="Andreopoulos B."/>
            <person name="Lipzen A."/>
            <person name="Chen C."/>
            <person name="Yanf M."/>
            <person name="Daum C."/>
            <person name="Ng V."/>
            <person name="Clum A."/>
            <person name="Ohm R."/>
            <person name="Martin F."/>
            <person name="Silar P."/>
            <person name="Natvig D."/>
            <person name="Lalanne C."/>
            <person name="Gautier V."/>
            <person name="Ament-Velasquez S.L."/>
            <person name="Kruys A."/>
            <person name="Hutchinson M.I."/>
            <person name="Powell A.J."/>
            <person name="Barry K."/>
            <person name="Miller A.N."/>
            <person name="Grigoriev I.V."/>
            <person name="Debuchy R."/>
            <person name="Gladieux P."/>
            <person name="Thoren M.H."/>
            <person name="Johannesson H."/>
        </authorList>
    </citation>
    <scope>NUCLEOTIDE SEQUENCE</scope>
    <source>
        <strain evidence="2">PSN293</strain>
    </source>
</reference>
<dbReference type="AlphaFoldDB" id="A0AAN7B1F8"/>
<name>A0AAN7B1F8_9PEZI</name>
<dbReference type="Gene3D" id="3.90.79.10">
    <property type="entry name" value="Nucleoside Triphosphate Pyrophosphohydrolase"/>
    <property type="match status" value="1"/>
</dbReference>